<sequence>MSVNDFVLTSPDIGNGERIDDRFAGQHGAETPRLSVAGVPAEAVELAVVCHDPDAPLPAGFTHWTLYGLPAQEGAIDVSAGRPGPNDDDGVGYVGPFPPVGHGVHHYYFWVYALKAPVAGTPTRRDFLHEYRADVVGQARLVGTYSR</sequence>
<keyword evidence="3" id="KW-1185">Reference proteome</keyword>
<dbReference type="EMBL" id="JACBZO010000001">
    <property type="protein sequence ID" value="NYI40857.1"/>
    <property type="molecule type" value="Genomic_DNA"/>
</dbReference>
<protein>
    <recommendedName>
        <fullName evidence="4">Phospholipid-binding protein, PBP family</fullName>
    </recommendedName>
</protein>
<dbReference type="InterPro" id="IPR008914">
    <property type="entry name" value="PEBP"/>
</dbReference>
<dbReference type="SUPFAM" id="SSF49777">
    <property type="entry name" value="PEBP-like"/>
    <property type="match status" value="1"/>
</dbReference>
<accession>A0A7Y9Z8N4</accession>
<dbReference type="Gene3D" id="3.90.280.10">
    <property type="entry name" value="PEBP-like"/>
    <property type="match status" value="1"/>
</dbReference>
<comment type="similarity">
    <text evidence="1">Belongs to the UPF0098 family.</text>
</comment>
<dbReference type="CDD" id="cd00865">
    <property type="entry name" value="PEBP_bact_arch"/>
    <property type="match status" value="1"/>
</dbReference>
<dbReference type="NCBIfam" id="TIGR00481">
    <property type="entry name" value="YbhB/YbcL family Raf kinase inhibitor-like protein"/>
    <property type="match status" value="1"/>
</dbReference>
<dbReference type="Pfam" id="PF01161">
    <property type="entry name" value="PBP"/>
    <property type="match status" value="1"/>
</dbReference>
<dbReference type="RefSeq" id="WP_062075842.1">
    <property type="nucleotide sequence ID" value="NZ_BBRC01000014.1"/>
</dbReference>
<proteinExistence type="inferred from homology"/>
<dbReference type="InterPro" id="IPR036610">
    <property type="entry name" value="PEBP-like_sf"/>
</dbReference>
<evidence type="ECO:0000313" key="2">
    <source>
        <dbReference type="EMBL" id="NYI40857.1"/>
    </source>
</evidence>
<dbReference type="PANTHER" id="PTHR30289:SF1">
    <property type="entry name" value="PEBP (PHOSPHATIDYLETHANOLAMINE-BINDING PROTEIN) FAMILY PROTEIN"/>
    <property type="match status" value="1"/>
</dbReference>
<comment type="caution">
    <text evidence="2">The sequence shown here is derived from an EMBL/GenBank/DDBJ whole genome shotgun (WGS) entry which is preliminary data.</text>
</comment>
<dbReference type="Proteomes" id="UP000547973">
    <property type="component" value="Unassembled WGS sequence"/>
</dbReference>
<dbReference type="InterPro" id="IPR005247">
    <property type="entry name" value="YbhB_YbcL/LppC-like"/>
</dbReference>
<evidence type="ECO:0000313" key="3">
    <source>
        <dbReference type="Proteomes" id="UP000547973"/>
    </source>
</evidence>
<name>A0A7Y9Z8N4_9MICO</name>
<evidence type="ECO:0008006" key="4">
    <source>
        <dbReference type="Google" id="ProtNLM"/>
    </source>
</evidence>
<reference evidence="2 3" key="1">
    <citation type="submission" date="2020-07" db="EMBL/GenBank/DDBJ databases">
        <title>Sequencing the genomes of 1000 actinobacteria strains.</title>
        <authorList>
            <person name="Klenk H.-P."/>
        </authorList>
    </citation>
    <scope>NUCLEOTIDE SEQUENCE [LARGE SCALE GENOMIC DNA]</scope>
    <source>
        <strain evidence="2 3">DSM 19970</strain>
    </source>
</reference>
<dbReference type="AlphaFoldDB" id="A0A7Y9Z8N4"/>
<gene>
    <name evidence="2" type="ORF">BKA03_000976</name>
</gene>
<dbReference type="PANTHER" id="PTHR30289">
    <property type="entry name" value="UNCHARACTERIZED PROTEIN YBCL-RELATED"/>
    <property type="match status" value="1"/>
</dbReference>
<organism evidence="2 3">
    <name type="scientific">Demequina lutea</name>
    <dbReference type="NCBI Taxonomy" id="431489"/>
    <lineage>
        <taxon>Bacteria</taxon>
        <taxon>Bacillati</taxon>
        <taxon>Actinomycetota</taxon>
        <taxon>Actinomycetes</taxon>
        <taxon>Micrococcales</taxon>
        <taxon>Demequinaceae</taxon>
        <taxon>Demequina</taxon>
    </lineage>
</organism>
<evidence type="ECO:0000256" key="1">
    <source>
        <dbReference type="ARBA" id="ARBA00007120"/>
    </source>
</evidence>